<feature type="compositionally biased region" description="Basic and acidic residues" evidence="5">
    <location>
        <begin position="59"/>
        <end position="89"/>
    </location>
</feature>
<reference evidence="9" key="1">
    <citation type="submission" date="2025-08" db="UniProtKB">
        <authorList>
            <consortium name="RefSeq"/>
        </authorList>
    </citation>
    <scope>IDENTIFICATION</scope>
</reference>
<evidence type="ECO:0000313" key="9">
    <source>
        <dbReference type="RefSeq" id="XP_004704868.1"/>
    </source>
</evidence>
<evidence type="ECO:0000256" key="1">
    <source>
        <dbReference type="ARBA" id="ARBA00022741"/>
    </source>
</evidence>
<feature type="compositionally biased region" description="Basic and acidic residues" evidence="5">
    <location>
        <begin position="745"/>
        <end position="758"/>
    </location>
</feature>
<dbReference type="PROSITE" id="PS51192">
    <property type="entry name" value="HELICASE_ATP_BIND_1"/>
    <property type="match status" value="1"/>
</dbReference>
<keyword evidence="1" id="KW-0547">Nucleotide-binding</keyword>
<feature type="compositionally biased region" description="Basic and acidic residues" evidence="5">
    <location>
        <begin position="240"/>
        <end position="263"/>
    </location>
</feature>
<dbReference type="InterPro" id="IPR002464">
    <property type="entry name" value="DNA/RNA_helicase_DEAH_CS"/>
</dbReference>
<feature type="region of interest" description="Disordered" evidence="5">
    <location>
        <begin position="59"/>
        <end position="319"/>
    </location>
</feature>
<dbReference type="SUPFAM" id="SSF52540">
    <property type="entry name" value="P-loop containing nucleoside triphosphate hydrolases"/>
    <property type="match status" value="1"/>
</dbReference>
<dbReference type="Proteomes" id="UP000694863">
    <property type="component" value="Unplaced"/>
</dbReference>
<evidence type="ECO:0000256" key="4">
    <source>
        <dbReference type="ARBA" id="ARBA00022840"/>
    </source>
</evidence>
<organism evidence="8 9">
    <name type="scientific">Echinops telfairi</name>
    <name type="common">Lesser hedgehog tenrec</name>
    <dbReference type="NCBI Taxonomy" id="9371"/>
    <lineage>
        <taxon>Eukaryota</taxon>
        <taxon>Metazoa</taxon>
        <taxon>Chordata</taxon>
        <taxon>Craniata</taxon>
        <taxon>Vertebrata</taxon>
        <taxon>Euteleostomi</taxon>
        <taxon>Mammalia</taxon>
        <taxon>Eutheria</taxon>
        <taxon>Afrotheria</taxon>
        <taxon>Tenrecidae</taxon>
        <taxon>Tenrecinae</taxon>
        <taxon>Echinops</taxon>
    </lineage>
</organism>
<evidence type="ECO:0000313" key="8">
    <source>
        <dbReference type="Proteomes" id="UP000694863"/>
    </source>
</evidence>
<feature type="region of interest" description="Disordered" evidence="5">
    <location>
        <begin position="717"/>
        <end position="791"/>
    </location>
</feature>
<feature type="compositionally biased region" description="Basic and acidic residues" evidence="5">
    <location>
        <begin position="128"/>
        <end position="201"/>
    </location>
</feature>
<keyword evidence="4" id="KW-0067">ATP-binding</keyword>
<sequence length="791" mass="91159">MEDASEDASIHRLEGTDADSQVGGLICKTKSAASEQHVFKAPAPRPSLLGLDLLATLKRREREEKDDGEDKKKSRISSYKDWEEGKDDQRDSEEEDSDQSDRSSRKDRHYRSARVETPSHPGGVSEEFWERSRQRERERREHGVYASSKEEKDRKKEKPRDRDYDRKRERDERDRSRHSSRSERDGGSERSSRRNEPESPRHRPKDAATPSRSTWEEEDSGYGSSRRSQWESPSPSPSCRDSERSHRPSTRERDRSVRSKYSDDTPLPTPSYKFNEWADDRRHLGSTPRLSRGRGRREVGEEGISFDTEEERQQWEDDQRQADRDWYMMDEGYDEFHNPLAYSSEDYVRRREQHLHKQKQKRISAQRRQINEDNERWETNRMLTSGVVHRLEVDEDFEEDNAAKVHLMVHNLVPPFLDGRIVFTKQVGYAIRFEDCTSENTLIKYMTDGILLRESLREADLDHYSAIIMDEAHERSLNTDVLFGLLREVVARRSDLKLIVTSATMDAEKFASFFGNVPIFHIPGRTFPVDILFSKTPQEDYVEAAVKQSLQVHLSGAPGDILIFMPGQEDIEVTSDQIVEHLEELENAPALAVLPIYSQLPSDLQAKIFQKAPDGVRKCIVATNIAETSLTVDGIMFVIDSGYCKLKVFNPRIGMDALQIYPISQANANQRSGRAGRTGPGQCFRDEAGMEEYMQCVTAVDGEWLAELGPMFYSVKQAGKSRQENRRRAKEEASAMEEEMALAEEQLRARRQEQEKRSPLGSVRSTKIYTPGRKEQGEPMTPRRTPARFGL</sequence>
<feature type="region of interest" description="Disordered" evidence="5">
    <location>
        <begin position="1"/>
        <end position="23"/>
    </location>
</feature>
<dbReference type="PROSITE" id="PS00690">
    <property type="entry name" value="DEAH_ATP_HELICASE"/>
    <property type="match status" value="1"/>
</dbReference>
<evidence type="ECO:0000256" key="3">
    <source>
        <dbReference type="ARBA" id="ARBA00022806"/>
    </source>
</evidence>
<name>A0ABM0IPL9_ECHTE</name>
<dbReference type="GO" id="GO:0004386">
    <property type="term" value="F:helicase activity"/>
    <property type="evidence" value="ECO:0007669"/>
    <property type="project" value="UniProtKB-KW"/>
</dbReference>
<dbReference type="Pfam" id="PF00271">
    <property type="entry name" value="Helicase_C"/>
    <property type="match status" value="1"/>
</dbReference>
<keyword evidence="3 9" id="KW-0347">Helicase</keyword>
<dbReference type="CDD" id="cd18791">
    <property type="entry name" value="SF2_C_RHA"/>
    <property type="match status" value="1"/>
</dbReference>
<dbReference type="InterPro" id="IPR014001">
    <property type="entry name" value="Helicase_ATP-bd"/>
</dbReference>
<keyword evidence="8" id="KW-1185">Reference proteome</keyword>
<protein>
    <submittedName>
        <fullName evidence="9">Pre-mRNA-splicing factor ATP-dependent RNA helicase PRP16</fullName>
    </submittedName>
</protein>
<evidence type="ECO:0000259" key="6">
    <source>
        <dbReference type="PROSITE" id="PS51192"/>
    </source>
</evidence>
<proteinExistence type="predicted"/>
<feature type="compositionally biased region" description="Basic and acidic residues" evidence="5">
    <location>
        <begin position="721"/>
        <end position="733"/>
    </location>
</feature>
<dbReference type="InterPro" id="IPR027417">
    <property type="entry name" value="P-loop_NTPase"/>
</dbReference>
<feature type="domain" description="Helicase ATP-binding" evidence="6">
    <location>
        <begin position="432"/>
        <end position="523"/>
    </location>
</feature>
<dbReference type="Gene3D" id="3.40.50.300">
    <property type="entry name" value="P-loop containing nucleotide triphosphate hydrolases"/>
    <property type="match status" value="2"/>
</dbReference>
<accession>A0ABM0IPL9</accession>
<evidence type="ECO:0000256" key="2">
    <source>
        <dbReference type="ARBA" id="ARBA00022801"/>
    </source>
</evidence>
<dbReference type="SMART" id="SM00487">
    <property type="entry name" value="DEXDc"/>
    <property type="match status" value="1"/>
</dbReference>
<dbReference type="PANTHER" id="PTHR18934:SF91">
    <property type="entry name" value="PRE-MRNA-SPLICING FACTOR ATP-DEPENDENT RNA HELICASE PRP16"/>
    <property type="match status" value="1"/>
</dbReference>
<evidence type="ECO:0000256" key="5">
    <source>
        <dbReference type="SAM" id="MobiDB-lite"/>
    </source>
</evidence>
<feature type="compositionally biased region" description="Polar residues" evidence="5">
    <location>
        <begin position="222"/>
        <end position="239"/>
    </location>
</feature>
<feature type="domain" description="Helicase C-terminal" evidence="7">
    <location>
        <begin position="545"/>
        <end position="716"/>
    </location>
</feature>
<dbReference type="RefSeq" id="XP_004704868.1">
    <property type="nucleotide sequence ID" value="XM_004704811.3"/>
</dbReference>
<dbReference type="PROSITE" id="PS51194">
    <property type="entry name" value="HELICASE_CTER"/>
    <property type="match status" value="1"/>
</dbReference>
<gene>
    <name evidence="9" type="primary">DHX38</name>
</gene>
<dbReference type="InterPro" id="IPR001650">
    <property type="entry name" value="Helicase_C-like"/>
</dbReference>
<keyword evidence="2" id="KW-0378">Hydrolase</keyword>
<dbReference type="SMART" id="SM00490">
    <property type="entry name" value="HELICc"/>
    <property type="match status" value="1"/>
</dbReference>
<dbReference type="GeneID" id="101657711"/>
<evidence type="ECO:0000259" key="7">
    <source>
        <dbReference type="PROSITE" id="PS51194"/>
    </source>
</evidence>
<dbReference type="PANTHER" id="PTHR18934">
    <property type="entry name" value="ATP-DEPENDENT RNA HELICASE"/>
    <property type="match status" value="1"/>
</dbReference>